<protein>
    <submittedName>
        <fullName evidence="3">Thiamin diphosphate-binding protein</fullName>
    </submittedName>
</protein>
<dbReference type="GeneID" id="63688423"/>
<evidence type="ECO:0000313" key="4">
    <source>
        <dbReference type="Proteomes" id="UP000030653"/>
    </source>
</evidence>
<dbReference type="GO" id="GO:0050660">
    <property type="term" value="F:flavin adenine dinucleotide binding"/>
    <property type="evidence" value="ECO:0007669"/>
    <property type="project" value="TreeGrafter"/>
</dbReference>
<feature type="domain" description="Thiamine pyrophosphate enzyme N-terminal TPP-binding" evidence="2">
    <location>
        <begin position="4"/>
        <end position="113"/>
    </location>
</feature>
<dbReference type="PANTHER" id="PTHR18968:SF164">
    <property type="entry name" value="PYRUVATE DECARBOXYLASE"/>
    <property type="match status" value="1"/>
</dbReference>
<dbReference type="InterPro" id="IPR045229">
    <property type="entry name" value="TPP_enz"/>
</dbReference>
<comment type="similarity">
    <text evidence="1">Belongs to the TPP enzyme family.</text>
</comment>
<dbReference type="PANTHER" id="PTHR18968">
    <property type="entry name" value="THIAMINE PYROPHOSPHATE ENZYMES"/>
    <property type="match status" value="1"/>
</dbReference>
<organism evidence="3 4">
    <name type="scientific">Dacryopinax primogenitus (strain DJM 731)</name>
    <name type="common">Brown rot fungus</name>
    <dbReference type="NCBI Taxonomy" id="1858805"/>
    <lineage>
        <taxon>Eukaryota</taxon>
        <taxon>Fungi</taxon>
        <taxon>Dikarya</taxon>
        <taxon>Basidiomycota</taxon>
        <taxon>Agaricomycotina</taxon>
        <taxon>Dacrymycetes</taxon>
        <taxon>Dacrymycetales</taxon>
        <taxon>Dacrymycetaceae</taxon>
        <taxon>Dacryopinax</taxon>
    </lineage>
</organism>
<dbReference type="GO" id="GO:0009097">
    <property type="term" value="P:isoleucine biosynthetic process"/>
    <property type="evidence" value="ECO:0007669"/>
    <property type="project" value="TreeGrafter"/>
</dbReference>
<dbReference type="HOGENOM" id="CLU_1835107_0_0_1"/>
<sequence length="140" mass="14942">MPYTTSSAFFEVLSLWGITHCFVNLGSDHPSLVEALAEAKANGRIVPRIITAPHEFVALSAAQGFYQATGKVAAVILHVDVGMQNAGGAIHNLFRSRTPCIIFAGLSPFTQDDELPGTRNEFIHWASSSADGENIGTEAV</sequence>
<dbReference type="GO" id="GO:0005739">
    <property type="term" value="C:mitochondrion"/>
    <property type="evidence" value="ECO:0007669"/>
    <property type="project" value="TreeGrafter"/>
</dbReference>
<dbReference type="EMBL" id="JH795869">
    <property type="protein sequence ID" value="EJT99663.1"/>
    <property type="molecule type" value="Genomic_DNA"/>
</dbReference>
<dbReference type="GO" id="GO:0003984">
    <property type="term" value="F:acetolactate synthase activity"/>
    <property type="evidence" value="ECO:0007669"/>
    <property type="project" value="TreeGrafter"/>
</dbReference>
<gene>
    <name evidence="3" type="ORF">DACRYDRAFT_23721</name>
</gene>
<dbReference type="GO" id="GO:0009099">
    <property type="term" value="P:L-valine biosynthetic process"/>
    <property type="evidence" value="ECO:0007669"/>
    <property type="project" value="TreeGrafter"/>
</dbReference>
<dbReference type="RefSeq" id="XP_040626561.1">
    <property type="nucleotide sequence ID" value="XM_040773361.1"/>
</dbReference>
<proteinExistence type="inferred from homology"/>
<dbReference type="GO" id="GO:0005948">
    <property type="term" value="C:acetolactate synthase complex"/>
    <property type="evidence" value="ECO:0007669"/>
    <property type="project" value="TreeGrafter"/>
</dbReference>
<dbReference type="InterPro" id="IPR012001">
    <property type="entry name" value="Thiamin_PyroP_enz_TPP-bd_dom"/>
</dbReference>
<dbReference type="Pfam" id="PF02776">
    <property type="entry name" value="TPP_enzyme_N"/>
    <property type="match status" value="1"/>
</dbReference>
<name>M5FU18_DACPD</name>
<evidence type="ECO:0000259" key="2">
    <source>
        <dbReference type="Pfam" id="PF02776"/>
    </source>
</evidence>
<reference evidence="3 4" key="1">
    <citation type="journal article" date="2012" name="Science">
        <title>The Paleozoic origin of enzymatic lignin decomposition reconstructed from 31 fungal genomes.</title>
        <authorList>
            <person name="Floudas D."/>
            <person name="Binder M."/>
            <person name="Riley R."/>
            <person name="Barry K."/>
            <person name="Blanchette R.A."/>
            <person name="Henrissat B."/>
            <person name="Martinez A.T."/>
            <person name="Otillar R."/>
            <person name="Spatafora J.W."/>
            <person name="Yadav J.S."/>
            <person name="Aerts A."/>
            <person name="Benoit I."/>
            <person name="Boyd A."/>
            <person name="Carlson A."/>
            <person name="Copeland A."/>
            <person name="Coutinho P.M."/>
            <person name="de Vries R.P."/>
            <person name="Ferreira P."/>
            <person name="Findley K."/>
            <person name="Foster B."/>
            <person name="Gaskell J."/>
            <person name="Glotzer D."/>
            <person name="Gorecki P."/>
            <person name="Heitman J."/>
            <person name="Hesse C."/>
            <person name="Hori C."/>
            <person name="Igarashi K."/>
            <person name="Jurgens J.A."/>
            <person name="Kallen N."/>
            <person name="Kersten P."/>
            <person name="Kohler A."/>
            <person name="Kuees U."/>
            <person name="Kumar T.K.A."/>
            <person name="Kuo A."/>
            <person name="LaButti K."/>
            <person name="Larrondo L.F."/>
            <person name="Lindquist E."/>
            <person name="Ling A."/>
            <person name="Lombard V."/>
            <person name="Lucas S."/>
            <person name="Lundell T."/>
            <person name="Martin R."/>
            <person name="McLaughlin D.J."/>
            <person name="Morgenstern I."/>
            <person name="Morin E."/>
            <person name="Murat C."/>
            <person name="Nagy L.G."/>
            <person name="Nolan M."/>
            <person name="Ohm R.A."/>
            <person name="Patyshakuliyeva A."/>
            <person name="Rokas A."/>
            <person name="Ruiz-Duenas F.J."/>
            <person name="Sabat G."/>
            <person name="Salamov A."/>
            <person name="Samejima M."/>
            <person name="Schmutz J."/>
            <person name="Slot J.C."/>
            <person name="St John F."/>
            <person name="Stenlid J."/>
            <person name="Sun H."/>
            <person name="Sun S."/>
            <person name="Syed K."/>
            <person name="Tsang A."/>
            <person name="Wiebenga A."/>
            <person name="Young D."/>
            <person name="Pisabarro A."/>
            <person name="Eastwood D.C."/>
            <person name="Martin F."/>
            <person name="Cullen D."/>
            <person name="Grigoriev I.V."/>
            <person name="Hibbett D.S."/>
        </authorList>
    </citation>
    <scope>NUCLEOTIDE SEQUENCE [LARGE SCALE GENOMIC DNA]</scope>
    <source>
        <strain evidence="3 4">DJM-731 SS1</strain>
    </source>
</reference>
<keyword evidence="4" id="KW-1185">Reference proteome</keyword>
<dbReference type="CDD" id="cd07035">
    <property type="entry name" value="TPP_PYR_POX_like"/>
    <property type="match status" value="1"/>
</dbReference>
<evidence type="ECO:0000313" key="3">
    <source>
        <dbReference type="EMBL" id="EJT99663.1"/>
    </source>
</evidence>
<dbReference type="OrthoDB" id="2867507at2759"/>
<accession>M5FU18</accession>
<dbReference type="Gene3D" id="3.40.50.970">
    <property type="match status" value="1"/>
</dbReference>
<dbReference type="InterPro" id="IPR029061">
    <property type="entry name" value="THDP-binding"/>
</dbReference>
<dbReference type="SUPFAM" id="SSF52518">
    <property type="entry name" value="Thiamin diphosphate-binding fold (THDP-binding)"/>
    <property type="match status" value="1"/>
</dbReference>
<dbReference type="GO" id="GO:0030976">
    <property type="term" value="F:thiamine pyrophosphate binding"/>
    <property type="evidence" value="ECO:0007669"/>
    <property type="project" value="InterPro"/>
</dbReference>
<dbReference type="Proteomes" id="UP000030653">
    <property type="component" value="Unassembled WGS sequence"/>
</dbReference>
<dbReference type="AlphaFoldDB" id="M5FU18"/>
<dbReference type="STRING" id="1858805.M5FU18"/>
<evidence type="ECO:0000256" key="1">
    <source>
        <dbReference type="ARBA" id="ARBA00007812"/>
    </source>
</evidence>